<evidence type="ECO:0000256" key="1">
    <source>
        <dbReference type="SAM" id="Phobius"/>
    </source>
</evidence>
<dbReference type="CDD" id="cd16377">
    <property type="entry name" value="23S_rRNA_IVP_like"/>
    <property type="match status" value="1"/>
</dbReference>
<dbReference type="InterPro" id="IPR012657">
    <property type="entry name" value="23S_rRNA-intervening_sequence"/>
</dbReference>
<keyword evidence="1" id="KW-1133">Transmembrane helix</keyword>
<sequence length="120" mass="13925">MKIKSYKDLNIWKRSIEVVEDIYKITKNFPKEEIYGLTSQLRRSAVSIPSNIAEGFARFSNKEYKQFLFISLGTCAEFSTQIIIALRLGYFENKKADKLLNEIDEISKMTMSLIKKLNTS</sequence>
<dbReference type="PANTHER" id="PTHR38471">
    <property type="entry name" value="FOUR HELIX BUNDLE PROTEIN"/>
    <property type="match status" value="1"/>
</dbReference>
<evidence type="ECO:0000313" key="2">
    <source>
        <dbReference type="EMBL" id="GAI86522.1"/>
    </source>
</evidence>
<dbReference type="NCBIfam" id="NF008911">
    <property type="entry name" value="PRK12275.1-2"/>
    <property type="match status" value="1"/>
</dbReference>
<dbReference type="SUPFAM" id="SSF158446">
    <property type="entry name" value="IVS-encoded protein-like"/>
    <property type="match status" value="1"/>
</dbReference>
<protein>
    <recommendedName>
        <fullName evidence="3">Four helix bundle protein</fullName>
    </recommendedName>
</protein>
<dbReference type="Pfam" id="PF05635">
    <property type="entry name" value="23S_rRNA_IVP"/>
    <property type="match status" value="1"/>
</dbReference>
<proteinExistence type="predicted"/>
<evidence type="ECO:0008006" key="3">
    <source>
        <dbReference type="Google" id="ProtNLM"/>
    </source>
</evidence>
<dbReference type="PANTHER" id="PTHR38471:SF2">
    <property type="entry name" value="FOUR HELIX BUNDLE PROTEIN"/>
    <property type="match status" value="1"/>
</dbReference>
<organism evidence="2">
    <name type="scientific">marine sediment metagenome</name>
    <dbReference type="NCBI Taxonomy" id="412755"/>
    <lineage>
        <taxon>unclassified sequences</taxon>
        <taxon>metagenomes</taxon>
        <taxon>ecological metagenomes</taxon>
    </lineage>
</organism>
<name>X1S0J6_9ZZZZ</name>
<reference evidence="2" key="1">
    <citation type="journal article" date="2014" name="Front. Microbiol.">
        <title>High frequency of phylogenetically diverse reductive dehalogenase-homologous genes in deep subseafloor sedimentary metagenomes.</title>
        <authorList>
            <person name="Kawai M."/>
            <person name="Futagami T."/>
            <person name="Toyoda A."/>
            <person name="Takaki Y."/>
            <person name="Nishi S."/>
            <person name="Hori S."/>
            <person name="Arai W."/>
            <person name="Tsubouchi T."/>
            <person name="Morono Y."/>
            <person name="Uchiyama I."/>
            <person name="Ito T."/>
            <person name="Fujiyama A."/>
            <person name="Inagaki F."/>
            <person name="Takami H."/>
        </authorList>
    </citation>
    <scope>NUCLEOTIDE SEQUENCE</scope>
    <source>
        <strain evidence="2">Expedition CK06-06</strain>
    </source>
</reference>
<dbReference type="EMBL" id="BARW01007302">
    <property type="protein sequence ID" value="GAI86522.1"/>
    <property type="molecule type" value="Genomic_DNA"/>
</dbReference>
<keyword evidence="1" id="KW-0472">Membrane</keyword>
<accession>X1S0J6</accession>
<dbReference type="NCBIfam" id="TIGR02436">
    <property type="entry name" value="four helix bundle protein"/>
    <property type="match status" value="1"/>
</dbReference>
<gene>
    <name evidence="2" type="ORF">S12H4_15228</name>
</gene>
<comment type="caution">
    <text evidence="2">The sequence shown here is derived from an EMBL/GenBank/DDBJ whole genome shotgun (WGS) entry which is preliminary data.</text>
</comment>
<dbReference type="InterPro" id="IPR036583">
    <property type="entry name" value="23S_rRNA_IVS_sf"/>
</dbReference>
<dbReference type="AlphaFoldDB" id="X1S0J6"/>
<keyword evidence="1" id="KW-0812">Transmembrane</keyword>
<feature type="transmembrane region" description="Helical" evidence="1">
    <location>
        <begin position="67"/>
        <end position="90"/>
    </location>
</feature>
<dbReference type="Gene3D" id="1.20.1440.60">
    <property type="entry name" value="23S rRNA-intervening sequence"/>
    <property type="match status" value="1"/>
</dbReference>